<dbReference type="GO" id="GO:0009435">
    <property type="term" value="P:NAD+ biosynthetic process"/>
    <property type="evidence" value="ECO:0007669"/>
    <property type="project" value="UniProtKB-UniRule"/>
</dbReference>
<comment type="caution">
    <text evidence="6">The sequence shown here is derived from an EMBL/GenBank/DDBJ whole genome shotgun (WGS) entry which is preliminary data.</text>
</comment>
<dbReference type="AlphaFoldDB" id="A0A087ATI6"/>
<comment type="catalytic activity">
    <reaction evidence="4">
        <text>deamido-NAD(+) + L-glutamine + ATP + H2O = L-glutamate + AMP + diphosphate + NAD(+) + H(+)</text>
        <dbReference type="Rhea" id="RHEA:24384"/>
        <dbReference type="ChEBI" id="CHEBI:15377"/>
        <dbReference type="ChEBI" id="CHEBI:15378"/>
        <dbReference type="ChEBI" id="CHEBI:29985"/>
        <dbReference type="ChEBI" id="CHEBI:30616"/>
        <dbReference type="ChEBI" id="CHEBI:33019"/>
        <dbReference type="ChEBI" id="CHEBI:57540"/>
        <dbReference type="ChEBI" id="CHEBI:58359"/>
        <dbReference type="ChEBI" id="CHEBI:58437"/>
        <dbReference type="ChEBI" id="CHEBI:456215"/>
        <dbReference type="EC" id="6.3.5.1"/>
    </reaction>
</comment>
<dbReference type="eggNOG" id="COG0171">
    <property type="taxonomic scope" value="Bacteria"/>
</dbReference>
<dbReference type="RefSeq" id="WP_081895616.1">
    <property type="nucleotide sequence ID" value="NZ_JGYV01000011.1"/>
</dbReference>
<organism evidence="6 7">
    <name type="scientific">Bifidobacterium cuniculi</name>
    <dbReference type="NCBI Taxonomy" id="1688"/>
    <lineage>
        <taxon>Bacteria</taxon>
        <taxon>Bacillati</taxon>
        <taxon>Actinomycetota</taxon>
        <taxon>Actinomycetes</taxon>
        <taxon>Bifidobacteriales</taxon>
        <taxon>Bifidobacteriaceae</taxon>
        <taxon>Bifidobacterium</taxon>
    </lineage>
</organism>
<proteinExistence type="inferred from homology"/>
<dbReference type="GO" id="GO:0005524">
    <property type="term" value="F:ATP binding"/>
    <property type="evidence" value="ECO:0007669"/>
    <property type="project" value="UniProtKB-UniRule"/>
</dbReference>
<keyword evidence="4" id="KW-0067">ATP-binding</keyword>
<dbReference type="PIRSF" id="PIRSF006630">
    <property type="entry name" value="NADS_GAT"/>
    <property type="match status" value="1"/>
</dbReference>
<evidence type="ECO:0000313" key="7">
    <source>
        <dbReference type="Proteomes" id="UP000029067"/>
    </source>
</evidence>
<dbReference type="STRING" id="1688.BCUN_1402"/>
<dbReference type="SUPFAM" id="SSF56317">
    <property type="entry name" value="Carbon-nitrogen hydrolase"/>
    <property type="match status" value="1"/>
</dbReference>
<feature type="domain" description="CN hydrolase" evidence="5">
    <location>
        <begin position="21"/>
        <end position="284"/>
    </location>
</feature>
<dbReference type="EC" id="6.3.5.1" evidence="4"/>
<keyword evidence="4" id="KW-0520">NAD</keyword>
<name>A0A087ATI6_9BIFI</name>
<dbReference type="InterPro" id="IPR014445">
    <property type="entry name" value="Gln-dep_NAD_synthase"/>
</dbReference>
<evidence type="ECO:0000256" key="2">
    <source>
        <dbReference type="ARBA" id="ARBA00007145"/>
    </source>
</evidence>
<dbReference type="Gene3D" id="1.10.10.1140">
    <property type="entry name" value="Glutamine-dependent NAD+ synthetase, C-terminal domain"/>
    <property type="match status" value="1"/>
</dbReference>
<comment type="similarity">
    <text evidence="2 4">In the C-terminal section; belongs to the NAD synthetase family.</text>
</comment>
<dbReference type="GO" id="GO:0003952">
    <property type="term" value="F:NAD+ synthase (glutamine-hydrolyzing) activity"/>
    <property type="evidence" value="ECO:0007669"/>
    <property type="project" value="UniProtKB-UniRule"/>
</dbReference>
<dbReference type="Pfam" id="PF00795">
    <property type="entry name" value="CN_hydrolase"/>
    <property type="match status" value="1"/>
</dbReference>
<keyword evidence="3 4" id="KW-0436">Ligase</keyword>
<dbReference type="OrthoDB" id="9760188at2"/>
<gene>
    <name evidence="6" type="ORF">BCUN_1402</name>
</gene>
<dbReference type="CDD" id="cd07570">
    <property type="entry name" value="GAT_Gln-NAD-synth"/>
    <property type="match status" value="1"/>
</dbReference>
<reference evidence="6 7" key="1">
    <citation type="submission" date="2014-03" db="EMBL/GenBank/DDBJ databases">
        <title>Genomics of Bifidobacteria.</title>
        <authorList>
            <person name="Ventura M."/>
            <person name="Milani C."/>
            <person name="Lugli G.A."/>
        </authorList>
    </citation>
    <scope>NUCLEOTIDE SEQUENCE [LARGE SCALE GENOMIC DNA]</scope>
    <source>
        <strain evidence="6 7">LMG 10738</strain>
    </source>
</reference>
<dbReference type="InterPro" id="IPR036526">
    <property type="entry name" value="C-N_Hydrolase_sf"/>
</dbReference>
<dbReference type="eggNOG" id="COG0388">
    <property type="taxonomic scope" value="Bacteria"/>
</dbReference>
<dbReference type="PANTHER" id="PTHR23090:SF9">
    <property type="entry name" value="GLUTAMINE-DEPENDENT NAD(+) SYNTHETASE"/>
    <property type="match status" value="1"/>
</dbReference>
<comment type="pathway">
    <text evidence="1 4">Cofactor biosynthesis; NAD(+) biosynthesis; NAD(+) from deamido-NAD(+) (L-Gln route): step 1/1.</text>
</comment>
<dbReference type="PROSITE" id="PS50263">
    <property type="entry name" value="CN_HYDROLASE"/>
    <property type="match status" value="1"/>
</dbReference>
<keyword evidence="4" id="KW-0547">Nucleotide-binding</keyword>
<evidence type="ECO:0000256" key="4">
    <source>
        <dbReference type="PIRNR" id="PIRNR006630"/>
    </source>
</evidence>
<evidence type="ECO:0000313" key="6">
    <source>
        <dbReference type="EMBL" id="KFI62086.1"/>
    </source>
</evidence>
<dbReference type="InterPro" id="IPR041856">
    <property type="entry name" value="NAD+_synth_C"/>
</dbReference>
<keyword evidence="7" id="KW-1185">Reference proteome</keyword>
<dbReference type="GO" id="GO:0004359">
    <property type="term" value="F:glutaminase activity"/>
    <property type="evidence" value="ECO:0007669"/>
    <property type="project" value="InterPro"/>
</dbReference>
<dbReference type="GO" id="GO:0005737">
    <property type="term" value="C:cytoplasm"/>
    <property type="evidence" value="ECO:0007669"/>
    <property type="project" value="InterPro"/>
</dbReference>
<dbReference type="InterPro" id="IPR003694">
    <property type="entry name" value="NAD_synthase"/>
</dbReference>
<dbReference type="Gene3D" id="3.60.110.10">
    <property type="entry name" value="Carbon-nitrogen hydrolase"/>
    <property type="match status" value="1"/>
</dbReference>
<evidence type="ECO:0000259" key="5">
    <source>
        <dbReference type="PROSITE" id="PS50263"/>
    </source>
</evidence>
<dbReference type="Proteomes" id="UP000029067">
    <property type="component" value="Unassembled WGS sequence"/>
</dbReference>
<accession>A0A087ATI6</accession>
<evidence type="ECO:0000256" key="1">
    <source>
        <dbReference type="ARBA" id="ARBA00005188"/>
    </source>
</evidence>
<dbReference type="UniPathway" id="UPA00253">
    <property type="reaction ID" value="UER00334"/>
</dbReference>
<evidence type="ECO:0000256" key="3">
    <source>
        <dbReference type="ARBA" id="ARBA00022598"/>
    </source>
</evidence>
<dbReference type="InterPro" id="IPR003010">
    <property type="entry name" value="C-N_Hydrolase"/>
</dbReference>
<protein>
    <recommendedName>
        <fullName evidence="4">Glutamine-dependent NAD(+) synthetase</fullName>
        <ecNumber evidence="4">6.3.5.1</ecNumber>
    </recommendedName>
    <alternativeName>
        <fullName evidence="4">NAD(+) synthase [glutamine-hydrolyzing]</fullName>
    </alternativeName>
</protein>
<sequence length="641" mass="69022">MSTTSTTTTPAPVTTPNHGFVAVATICPASAVADPVRNADLCYEQLQRAAKLGAKVVAFPEVTLTSYIADDLLYHEILLDTAERELGRLVERTADLDVLFSVGIPLCINGKIYNTLAVCHRGRILGVVPKTFIPTYGVDFEGRWFHPGPQDVTEITVAGQEHVPFGSHQVFRCRQLPQLCVGYEICEDIWSPEPPSIKLALAGATVICNGSASNASLSKPSYRRSLIAGQSARLLCCYAYCSSGQGDSTGDVTVGGQLIVAENGDILAQAGPFGDDLAIADIDVESLWAARRSMSSFIVAPSAQAAGYHETLFDMGFPEHDLRRPVSRTPFVPAQADDLRDSCNLVIAMQAHGLLARIASQDATHVAVDTTQGAPLDSALAIVAASALTQLETAASPDVYVCVNADESDGTAQMMAALAHALGLPTATLAEETKLPASVEVEQQPLDPTISLSDIVTDASWVLVNPCDMTQLALGLAEFPFDIARQYGVNSQVARTMVPEILRFVENHWPQDGLEDALDPILALPDDLRVPEHDAAAANFGTELAPTVVLDFYLDGFLRAGYRPAKLFALARQAFAGTYTDRQLIDWMESFYGRFFAAQFMHHALPDGPRMGSAGLDLRDGSMMPPYAQPSLWLDEVRSLR</sequence>
<dbReference type="PANTHER" id="PTHR23090">
    <property type="entry name" value="NH 3 /GLUTAMINE-DEPENDENT NAD + SYNTHETASE"/>
    <property type="match status" value="1"/>
</dbReference>
<dbReference type="EMBL" id="JGYV01000011">
    <property type="protein sequence ID" value="KFI62086.1"/>
    <property type="molecule type" value="Genomic_DNA"/>
</dbReference>